<evidence type="ECO:0000256" key="1">
    <source>
        <dbReference type="ARBA" id="ARBA00023270"/>
    </source>
</evidence>
<gene>
    <name evidence="2" type="ORF">PRSG_00056</name>
</gene>
<reference evidence="2 3" key="1">
    <citation type="submission" date="2010-09" db="EMBL/GenBank/DDBJ databases">
        <title>The Genome Sequence of Prochlorococcus phage P-SSP3.</title>
        <authorList>
            <consortium name="The Broad Institute Genome Sequencing Platform"/>
            <person name="Henn M.R."/>
            <person name="Sullivan M.S."/>
            <person name="Osburne M.S."/>
            <person name="Levin J."/>
            <person name="Malboeuf C."/>
            <person name="Casali M."/>
            <person name="Russ C."/>
            <person name="Lennon N."/>
            <person name="Chapman S.B."/>
            <person name="Erlich R."/>
            <person name="Young S.K."/>
            <person name="Yandava C."/>
            <person name="Zeng Q."/>
            <person name="Alvarado L."/>
            <person name="Anderson S."/>
            <person name="Berlin A."/>
            <person name="Chen Z."/>
            <person name="Freedman E."/>
            <person name="Gellesch M."/>
            <person name="Goldberg J."/>
            <person name="Green L."/>
            <person name="Griggs A."/>
            <person name="Gujja S."/>
            <person name="Heilman E.R."/>
            <person name="Heiman D."/>
            <person name="Hollinger A."/>
            <person name="Howarth C."/>
            <person name="Larson L."/>
            <person name="Mehta T."/>
            <person name="Pearson M."/>
            <person name="Roberts A."/>
            <person name="Ryan E."/>
            <person name="Saif S."/>
            <person name="Shea T."/>
            <person name="Shenoy N."/>
            <person name="Sisk P."/>
            <person name="Stolte C."/>
            <person name="Sykes S."/>
            <person name="White J."/>
            <person name="Yu Q."/>
            <person name="Coleman M.L."/>
            <person name="Huang K.H."/>
            <person name="Weigele P.R."/>
            <person name="DeFrancesco A.S."/>
            <person name="Kern S.E."/>
            <person name="Thompson L.R."/>
            <person name="Fu R."/>
            <person name="Hombeck B."/>
            <person name="Chisholm S.W."/>
            <person name="Haas B."/>
            <person name="Nusbaum C."/>
            <person name="Birren B."/>
        </authorList>
    </citation>
    <scope>NUCLEOTIDE SEQUENCE [LARGE SCALE GENOMIC DNA]</scope>
    <source>
        <strain evidence="2 3">P-SSP3</strain>
    </source>
</reference>
<dbReference type="GeneID" id="15013420"/>
<accession>M1UH15</accession>
<keyword evidence="1" id="KW-0704">Schiff base</keyword>
<sequence length="96" mass="10443">CAKAGATYVSPFVGRLDQIGEDGIQLIRDISRVYCVSGVKTQILAASIRSPKQAEDAYLAGADICTLPVKVFDQMFKHTLTDDGLKQFAIDFGINF</sequence>
<dbReference type="InterPro" id="IPR001585">
    <property type="entry name" value="TAL/FSA"/>
</dbReference>
<name>M1UH15_9CAUD</name>
<dbReference type="Proteomes" id="UP000201392">
    <property type="component" value="Segment"/>
</dbReference>
<feature type="non-terminal residue" evidence="2">
    <location>
        <position position="1"/>
    </location>
</feature>
<dbReference type="Pfam" id="PF00923">
    <property type="entry name" value="TAL_FSA"/>
    <property type="match status" value="1"/>
</dbReference>
<dbReference type="PANTHER" id="PTHR10683:SF40">
    <property type="entry name" value="FRUCTOSE-6-PHOSPHATE ALDOLASE 1-RELATED"/>
    <property type="match status" value="1"/>
</dbReference>
<dbReference type="Gene3D" id="3.20.20.70">
    <property type="entry name" value="Aldolase class I"/>
    <property type="match status" value="1"/>
</dbReference>
<dbReference type="EMBL" id="HQ332137">
    <property type="protein sequence ID" value="AGG54607.1"/>
    <property type="molecule type" value="Genomic_DNA"/>
</dbReference>
<evidence type="ECO:0000313" key="2">
    <source>
        <dbReference type="EMBL" id="AGG54607.1"/>
    </source>
</evidence>
<proteinExistence type="predicted"/>
<dbReference type="GO" id="GO:0005975">
    <property type="term" value="P:carbohydrate metabolic process"/>
    <property type="evidence" value="ECO:0007669"/>
    <property type="project" value="InterPro"/>
</dbReference>
<dbReference type="RefSeq" id="YP_007677189.1">
    <property type="nucleotide sequence ID" value="NC_020874.1"/>
</dbReference>
<keyword evidence="3" id="KW-1185">Reference proteome</keyword>
<dbReference type="KEGG" id="vg:15013420"/>
<organism evidence="2 3">
    <name type="scientific">Prochlorococcus phage P-SSP3</name>
    <dbReference type="NCBI Taxonomy" id="382273"/>
    <lineage>
        <taxon>Viruses</taxon>
        <taxon>Duplodnaviria</taxon>
        <taxon>Heunggongvirae</taxon>
        <taxon>Uroviricota</taxon>
        <taxon>Caudoviricetes</taxon>
        <taxon>Autographivirales</taxon>
        <taxon>Sechaudvirinae</taxon>
        <taxon>Tritonvirus</taxon>
        <taxon>Tritonvirus PSSP3</taxon>
    </lineage>
</organism>
<dbReference type="InterPro" id="IPR013785">
    <property type="entry name" value="Aldolase_TIM"/>
</dbReference>
<protein>
    <submittedName>
        <fullName evidence="2">Transaldolase</fullName>
    </submittedName>
</protein>
<dbReference type="PANTHER" id="PTHR10683">
    <property type="entry name" value="TRANSALDOLASE"/>
    <property type="match status" value="1"/>
</dbReference>
<dbReference type="SUPFAM" id="SSF51569">
    <property type="entry name" value="Aldolase"/>
    <property type="match status" value="1"/>
</dbReference>
<dbReference type="OrthoDB" id="8715at10239"/>
<evidence type="ECO:0000313" key="3">
    <source>
        <dbReference type="Proteomes" id="UP000201392"/>
    </source>
</evidence>